<dbReference type="InterPro" id="IPR032675">
    <property type="entry name" value="LRR_dom_sf"/>
</dbReference>
<evidence type="ECO:0000259" key="3">
    <source>
        <dbReference type="PROSITE" id="PS50837"/>
    </source>
</evidence>
<dbReference type="PROSITE" id="PS50837">
    <property type="entry name" value="NACHT"/>
    <property type="match status" value="1"/>
</dbReference>
<protein>
    <submittedName>
        <fullName evidence="4">NACHT domain-containing protein</fullName>
    </submittedName>
</protein>
<dbReference type="InterPro" id="IPR027417">
    <property type="entry name" value="P-loop_NTPase"/>
</dbReference>
<dbReference type="GO" id="GO:0005524">
    <property type="term" value="F:ATP binding"/>
    <property type="evidence" value="ECO:0007669"/>
    <property type="project" value="UniProtKB-KW"/>
</dbReference>
<dbReference type="SUPFAM" id="SSF52540">
    <property type="entry name" value="P-loop containing nucleoside triphosphate hydrolases"/>
    <property type="match status" value="1"/>
</dbReference>
<sequence length="1045" mass="115684">MTGLEAPALKLGGQIASSAAKSWLQRRKAGVARSADLVDLAAGELKGPLERRKLENLVQHIGTQVAEQLEQVLADRFSTLPQNEINAAFLAVEDALTKADLSDEALLSVDADPEQLARQIRGSLPDLAASRHLAPKAAALYELALDQACRHLVQVVRHLPSFQPRALAEVLSRLSKQGDQLEELLARLPKTSLAAPEGIDRDAEFEVGYLSFLARTLDRLELLGLTMDDQPALPLTVAYLSLSVSPEGESRPADRRMDELWFEKRHDHVGSANMRVETALSGTIRVLVRGEAGSGKTTLLDWLAVTAARGRFTGKLAGWNGRVPFPIRLRSFAAQPLPHPEEFVAHIAPMLAPPEGWARRLLETGRAMVLVDGVDEVGTSHRRGVKSWLRELTMAFPDSVVVVTSRTAAADQRWLLQEEFGCVLLEPMNADDIRALVERWHKAAAAGGTVRPDTDLPAVQRRLLNQLDSRPHLRTLAASPLLCAMLCALNLAHRSELPRDRMDLYRKALSMLLHLRDAERKIGVILTEAQKQILLGDLAWRLTMASKVELPKERVRQQVARRLPSLPHVDHTPDEVLDHLLERSGVLREPVRDRVDFVHRTFQECLAANEATEQDYLETLIDRAHLDTWWETIVMACGHAKHHQAGTLLNGILDRADEETRHARHLRLLAAACLETVSNVSPDVIARVERTVQEHLVPPRSMRETRSLASIGHRVLRYLPETLEGLSDAVAAASVRAAALTAGTEALKLLRNYAQDSRSKVQEQLCHAWQYFDPESYAIEVLADSPLDDGSVIVETARLLPHVRHLKNLSDLRVSLPFSETQSDLSAFESAACLTSVLLFLREDATVDLGSLRNHSNLDSIFLHFARKFIGIRSLKNLHQLKYLILNNRLPWRDLEDFSELTSVNFLALNSLQQVESLDPLTALEELSTIVLQGIRPGTLTASAPLTAPKSVVIHSQGRSEKIHMTGEAIIACFPQVEDLDLRSTEIDDLGFVATAPHLRRLTLHSLSTPVDLSPLADLTLTIEATKTELLGVEKLGPGVKLIVD</sequence>
<evidence type="ECO:0000313" key="4">
    <source>
        <dbReference type="EMBL" id="SEF26391.1"/>
    </source>
</evidence>
<reference evidence="5" key="1">
    <citation type="submission" date="2016-10" db="EMBL/GenBank/DDBJ databases">
        <authorList>
            <person name="Varghese N."/>
            <person name="Submissions S."/>
        </authorList>
    </citation>
    <scope>NUCLEOTIDE SEQUENCE [LARGE SCALE GENOMIC DNA]</scope>
    <source>
        <strain evidence="5">DSM 44654</strain>
    </source>
</reference>
<feature type="domain" description="NACHT" evidence="3">
    <location>
        <begin position="284"/>
        <end position="613"/>
    </location>
</feature>
<dbReference type="RefSeq" id="WP_086679784.1">
    <property type="nucleotide sequence ID" value="NZ_FNUJ01000003.1"/>
</dbReference>
<dbReference type="Gene3D" id="3.40.50.300">
    <property type="entry name" value="P-loop containing nucleotide triphosphate hydrolases"/>
    <property type="match status" value="1"/>
</dbReference>
<accession>A0A1H5QM12</accession>
<dbReference type="InterPro" id="IPR054547">
    <property type="entry name" value="NNH1"/>
</dbReference>
<dbReference type="PANTHER" id="PTHR46844:SF1">
    <property type="entry name" value="SLR5058 PROTEIN"/>
    <property type="match status" value="1"/>
</dbReference>
<dbReference type="OrthoDB" id="135105at2"/>
<keyword evidence="5" id="KW-1185">Reference proteome</keyword>
<dbReference type="Pfam" id="PF05729">
    <property type="entry name" value="NACHT"/>
    <property type="match status" value="1"/>
</dbReference>
<proteinExistence type="predicted"/>
<evidence type="ECO:0000313" key="5">
    <source>
        <dbReference type="Proteomes" id="UP000198878"/>
    </source>
</evidence>
<dbReference type="InterPro" id="IPR007111">
    <property type="entry name" value="NACHT_NTPase"/>
</dbReference>
<dbReference type="Gene3D" id="3.80.10.10">
    <property type="entry name" value="Ribonuclease Inhibitor"/>
    <property type="match status" value="1"/>
</dbReference>
<organism evidence="4 5">
    <name type="scientific">Amycolatopsis pretoriensis</name>
    <dbReference type="NCBI Taxonomy" id="218821"/>
    <lineage>
        <taxon>Bacteria</taxon>
        <taxon>Bacillati</taxon>
        <taxon>Actinomycetota</taxon>
        <taxon>Actinomycetes</taxon>
        <taxon>Pseudonocardiales</taxon>
        <taxon>Pseudonocardiaceae</taxon>
        <taxon>Amycolatopsis</taxon>
    </lineage>
</organism>
<name>A0A1H5QM12_9PSEU</name>
<evidence type="ECO:0000256" key="2">
    <source>
        <dbReference type="ARBA" id="ARBA00022840"/>
    </source>
</evidence>
<dbReference type="Pfam" id="PF22733">
    <property type="entry name" value="NNH1"/>
    <property type="match status" value="1"/>
</dbReference>
<gene>
    <name evidence="4" type="ORF">SAMN05421837_103263</name>
</gene>
<dbReference type="SUPFAM" id="SSF52058">
    <property type="entry name" value="L domain-like"/>
    <property type="match status" value="1"/>
</dbReference>
<keyword evidence="1" id="KW-0547">Nucleotide-binding</keyword>
<dbReference type="Proteomes" id="UP000198878">
    <property type="component" value="Unassembled WGS sequence"/>
</dbReference>
<evidence type="ECO:0000256" key="1">
    <source>
        <dbReference type="ARBA" id="ARBA00022741"/>
    </source>
</evidence>
<dbReference type="PANTHER" id="PTHR46844">
    <property type="entry name" value="SLR5058 PROTEIN"/>
    <property type="match status" value="1"/>
</dbReference>
<dbReference type="STRING" id="218821.SAMN05421837_103263"/>
<dbReference type="EMBL" id="FNUJ01000003">
    <property type="protein sequence ID" value="SEF26391.1"/>
    <property type="molecule type" value="Genomic_DNA"/>
</dbReference>
<dbReference type="AlphaFoldDB" id="A0A1H5QM12"/>
<keyword evidence="2" id="KW-0067">ATP-binding</keyword>